<dbReference type="InterPro" id="IPR001878">
    <property type="entry name" value="Znf_CCHC"/>
</dbReference>
<accession>A0A2G8KI72</accession>
<dbReference type="AlphaFoldDB" id="A0A2G8KI72"/>
<evidence type="ECO:0000256" key="2">
    <source>
        <dbReference type="SAM" id="MobiDB-lite"/>
    </source>
</evidence>
<feature type="region of interest" description="Disordered" evidence="2">
    <location>
        <begin position="27"/>
        <end position="66"/>
    </location>
</feature>
<proteinExistence type="predicted"/>
<feature type="compositionally biased region" description="Basic and acidic residues" evidence="2">
    <location>
        <begin position="27"/>
        <end position="39"/>
    </location>
</feature>
<evidence type="ECO:0000313" key="4">
    <source>
        <dbReference type="EMBL" id="PIK47692.1"/>
    </source>
</evidence>
<dbReference type="GO" id="GO:0003676">
    <property type="term" value="F:nucleic acid binding"/>
    <property type="evidence" value="ECO:0007669"/>
    <property type="project" value="InterPro"/>
</dbReference>
<dbReference type="OrthoDB" id="10051210at2759"/>
<organism evidence="4 5">
    <name type="scientific">Stichopus japonicus</name>
    <name type="common">Sea cucumber</name>
    <dbReference type="NCBI Taxonomy" id="307972"/>
    <lineage>
        <taxon>Eukaryota</taxon>
        <taxon>Metazoa</taxon>
        <taxon>Echinodermata</taxon>
        <taxon>Eleutherozoa</taxon>
        <taxon>Echinozoa</taxon>
        <taxon>Holothuroidea</taxon>
        <taxon>Aspidochirotacea</taxon>
        <taxon>Aspidochirotida</taxon>
        <taxon>Stichopodidae</taxon>
        <taxon>Apostichopus</taxon>
    </lineage>
</organism>
<dbReference type="PROSITE" id="PS50158">
    <property type="entry name" value="ZF_CCHC"/>
    <property type="match status" value="1"/>
</dbReference>
<reference evidence="4 5" key="1">
    <citation type="journal article" date="2017" name="PLoS Biol.">
        <title>The sea cucumber genome provides insights into morphological evolution and visceral regeneration.</title>
        <authorList>
            <person name="Zhang X."/>
            <person name="Sun L."/>
            <person name="Yuan J."/>
            <person name="Sun Y."/>
            <person name="Gao Y."/>
            <person name="Zhang L."/>
            <person name="Li S."/>
            <person name="Dai H."/>
            <person name="Hamel J.F."/>
            <person name="Liu C."/>
            <person name="Yu Y."/>
            <person name="Liu S."/>
            <person name="Lin W."/>
            <person name="Guo K."/>
            <person name="Jin S."/>
            <person name="Xu P."/>
            <person name="Storey K.B."/>
            <person name="Huan P."/>
            <person name="Zhang T."/>
            <person name="Zhou Y."/>
            <person name="Zhang J."/>
            <person name="Lin C."/>
            <person name="Li X."/>
            <person name="Xing L."/>
            <person name="Huo D."/>
            <person name="Sun M."/>
            <person name="Wang L."/>
            <person name="Mercier A."/>
            <person name="Li F."/>
            <person name="Yang H."/>
            <person name="Xiang J."/>
        </authorList>
    </citation>
    <scope>NUCLEOTIDE SEQUENCE [LARGE SCALE GENOMIC DNA]</scope>
    <source>
        <strain evidence="4">Shaxun</strain>
        <tissue evidence="4">Muscle</tissue>
    </source>
</reference>
<evidence type="ECO:0000313" key="5">
    <source>
        <dbReference type="Proteomes" id="UP000230750"/>
    </source>
</evidence>
<evidence type="ECO:0000259" key="3">
    <source>
        <dbReference type="PROSITE" id="PS50158"/>
    </source>
</evidence>
<dbReference type="Proteomes" id="UP000230750">
    <property type="component" value="Unassembled WGS sequence"/>
</dbReference>
<gene>
    <name evidence="4" type="ORF">BSL78_15434</name>
</gene>
<dbReference type="GO" id="GO:0008270">
    <property type="term" value="F:zinc ion binding"/>
    <property type="evidence" value="ECO:0007669"/>
    <property type="project" value="UniProtKB-KW"/>
</dbReference>
<sequence>MVFCYGCLKRGHRSKDCQKRATCSKCEGKHPSSLHKDKPVANQQISGTVTEESTNRAVDTDNSGVVPSPEMTSMIVPVWVSTQELPSEEFLTYALLDSQSDSTFISEELAGKLKARPVKTALRLTTMTSERKIVQCGKYNTLQIRRFDDERHIKLPTTFTRQIIPAHISHVATSETARRYSHLKPITNFVPPLQECGFGLLIGYNCSEALAPINFVNGGDGQPYAIETKLGWSIVGTHRSKRSEEEDEIGLSHRIVTSELCMDHNNFETPLFTKNQSKGARAR</sequence>
<dbReference type="PANTHER" id="PTHR47331">
    <property type="entry name" value="PHD-TYPE DOMAIN-CONTAINING PROTEIN"/>
    <property type="match status" value="1"/>
</dbReference>
<dbReference type="EMBL" id="MRZV01000564">
    <property type="protein sequence ID" value="PIK47692.1"/>
    <property type="molecule type" value="Genomic_DNA"/>
</dbReference>
<name>A0A2G8KI72_STIJA</name>
<dbReference type="STRING" id="307972.A0A2G8KI72"/>
<protein>
    <recommendedName>
        <fullName evidence="3">CCHC-type domain-containing protein</fullName>
    </recommendedName>
</protein>
<evidence type="ECO:0000256" key="1">
    <source>
        <dbReference type="PROSITE-ProRule" id="PRU00047"/>
    </source>
</evidence>
<keyword evidence="1" id="KW-0863">Zinc-finger</keyword>
<feature type="compositionally biased region" description="Polar residues" evidence="2">
    <location>
        <begin position="41"/>
        <end position="65"/>
    </location>
</feature>
<keyword evidence="1" id="KW-0479">Metal-binding</keyword>
<keyword evidence="5" id="KW-1185">Reference proteome</keyword>
<feature type="domain" description="CCHC-type" evidence="3">
    <location>
        <begin position="4"/>
        <end position="19"/>
    </location>
</feature>
<comment type="caution">
    <text evidence="4">The sequence shown here is derived from an EMBL/GenBank/DDBJ whole genome shotgun (WGS) entry which is preliminary data.</text>
</comment>
<dbReference type="PANTHER" id="PTHR47331:SF5">
    <property type="entry name" value="RIBONUCLEASE H"/>
    <property type="match status" value="1"/>
</dbReference>
<keyword evidence="1" id="KW-0862">Zinc</keyword>